<reference evidence="11 12" key="1">
    <citation type="submission" date="2018-08" db="EMBL/GenBank/DDBJ databases">
        <title>A genome reference for cultivated species of the human gut microbiota.</title>
        <authorList>
            <person name="Zou Y."/>
            <person name="Xue W."/>
            <person name="Luo G."/>
        </authorList>
    </citation>
    <scope>NUCLEOTIDE SEQUENCE [LARGE SCALE GENOMIC DNA]</scope>
    <source>
        <strain evidence="11 12">AM37-3BH</strain>
    </source>
</reference>
<dbReference type="Gene3D" id="3.40.50.10090">
    <property type="match status" value="2"/>
</dbReference>
<name>A0A413YQV4_9FIRM</name>
<evidence type="ECO:0000256" key="6">
    <source>
        <dbReference type="ARBA" id="ARBA00037589"/>
    </source>
</evidence>
<dbReference type="PANTHER" id="PTHR38042">
    <property type="entry name" value="UROPORPHYRINOGEN-III SYNTHASE, CHLOROPLASTIC"/>
    <property type="match status" value="1"/>
</dbReference>
<evidence type="ECO:0000256" key="2">
    <source>
        <dbReference type="ARBA" id="ARBA00008133"/>
    </source>
</evidence>
<dbReference type="SUPFAM" id="SSF69618">
    <property type="entry name" value="HemD-like"/>
    <property type="match status" value="1"/>
</dbReference>
<comment type="similarity">
    <text evidence="2 9">Belongs to the uroporphyrinogen-III synthase family.</text>
</comment>
<gene>
    <name evidence="11" type="ORF">DW858_13540</name>
</gene>
<evidence type="ECO:0000256" key="1">
    <source>
        <dbReference type="ARBA" id="ARBA00004772"/>
    </source>
</evidence>
<proteinExistence type="inferred from homology"/>
<organism evidence="11 12">
    <name type="scientific">Lachnospira eligens</name>
    <dbReference type="NCBI Taxonomy" id="39485"/>
    <lineage>
        <taxon>Bacteria</taxon>
        <taxon>Bacillati</taxon>
        <taxon>Bacillota</taxon>
        <taxon>Clostridia</taxon>
        <taxon>Lachnospirales</taxon>
        <taxon>Lachnospiraceae</taxon>
        <taxon>Lachnospira</taxon>
    </lineage>
</organism>
<evidence type="ECO:0000256" key="3">
    <source>
        <dbReference type="ARBA" id="ARBA00013109"/>
    </source>
</evidence>
<dbReference type="EC" id="4.2.1.75" evidence="3 9"/>
<comment type="catalytic activity">
    <reaction evidence="8 9">
        <text>hydroxymethylbilane = uroporphyrinogen III + H2O</text>
        <dbReference type="Rhea" id="RHEA:18965"/>
        <dbReference type="ChEBI" id="CHEBI:15377"/>
        <dbReference type="ChEBI" id="CHEBI:57308"/>
        <dbReference type="ChEBI" id="CHEBI:57845"/>
        <dbReference type="EC" id="4.2.1.75"/>
    </reaction>
</comment>
<evidence type="ECO:0000256" key="4">
    <source>
        <dbReference type="ARBA" id="ARBA00023239"/>
    </source>
</evidence>
<dbReference type="EMBL" id="QSHM01000022">
    <property type="protein sequence ID" value="RHC11462.1"/>
    <property type="molecule type" value="Genomic_DNA"/>
</dbReference>
<feature type="domain" description="Tetrapyrrole biosynthesis uroporphyrinogen III synthase" evidence="10">
    <location>
        <begin position="22"/>
        <end position="259"/>
    </location>
</feature>
<dbReference type="Proteomes" id="UP000285844">
    <property type="component" value="Unassembled WGS sequence"/>
</dbReference>
<evidence type="ECO:0000313" key="11">
    <source>
        <dbReference type="EMBL" id="RHC11462.1"/>
    </source>
</evidence>
<comment type="function">
    <text evidence="6 9">Catalyzes cyclization of the linear tetrapyrrole, hydroxymethylbilane, to the macrocyclic uroporphyrinogen III.</text>
</comment>
<comment type="caution">
    <text evidence="11">The sequence shown here is derived from an EMBL/GenBank/DDBJ whole genome shotgun (WGS) entry which is preliminary data.</text>
</comment>
<dbReference type="RefSeq" id="WP_118363048.1">
    <property type="nucleotide sequence ID" value="NZ_QSHM01000022.1"/>
</dbReference>
<dbReference type="InterPro" id="IPR003754">
    <property type="entry name" value="4pyrrol_synth_uPrphyn_synth"/>
</dbReference>
<dbReference type="Pfam" id="PF02602">
    <property type="entry name" value="HEM4"/>
    <property type="match status" value="1"/>
</dbReference>
<evidence type="ECO:0000259" key="10">
    <source>
        <dbReference type="Pfam" id="PF02602"/>
    </source>
</evidence>
<dbReference type="CDD" id="cd06578">
    <property type="entry name" value="HemD"/>
    <property type="match status" value="1"/>
</dbReference>
<keyword evidence="4 9" id="KW-0456">Lyase</keyword>
<dbReference type="GO" id="GO:0006780">
    <property type="term" value="P:uroporphyrinogen III biosynthetic process"/>
    <property type="evidence" value="ECO:0007669"/>
    <property type="project" value="UniProtKB-UniRule"/>
</dbReference>
<comment type="pathway">
    <text evidence="1 9">Porphyrin-containing compound metabolism; protoporphyrin-IX biosynthesis; coproporphyrinogen-III from 5-aminolevulinate: step 3/4.</text>
</comment>
<dbReference type="AlphaFoldDB" id="A0A413YQV4"/>
<evidence type="ECO:0000256" key="8">
    <source>
        <dbReference type="ARBA" id="ARBA00048617"/>
    </source>
</evidence>
<evidence type="ECO:0000313" key="12">
    <source>
        <dbReference type="Proteomes" id="UP000285844"/>
    </source>
</evidence>
<dbReference type="GO" id="GO:0006782">
    <property type="term" value="P:protoporphyrinogen IX biosynthetic process"/>
    <property type="evidence" value="ECO:0007669"/>
    <property type="project" value="UniProtKB-UniRule"/>
</dbReference>
<evidence type="ECO:0000256" key="9">
    <source>
        <dbReference type="RuleBase" id="RU366031"/>
    </source>
</evidence>
<protein>
    <recommendedName>
        <fullName evidence="7 9">Uroporphyrinogen-III synthase</fullName>
        <ecNumber evidence="3 9">4.2.1.75</ecNumber>
    </recommendedName>
</protein>
<dbReference type="InterPro" id="IPR039793">
    <property type="entry name" value="UROS/Hem4"/>
</dbReference>
<evidence type="ECO:0000256" key="5">
    <source>
        <dbReference type="ARBA" id="ARBA00023244"/>
    </source>
</evidence>
<accession>A0A413YQV4</accession>
<evidence type="ECO:0000256" key="7">
    <source>
        <dbReference type="ARBA" id="ARBA00040167"/>
    </source>
</evidence>
<sequence>MGKYIYTYIENGQMYDKSPSLAELLAKEGLSCEKIVTGRIEYIKIKDFETQIKDAQWLVFTSKNAVAGFAYNVGEMACEGEPDCDGVLNGDSVEAFAVRSGFPDGIKIAVVGNKTKEALRMACGFETDFVSYKSTGLELGRSLMNIAAGKIVYLCAEITSGSLEEAMNEYENLIKIPVYRNEPVDYDGMEYDSMNCGDIDGIIVTSGSSGERIKWLIDRLDDVLVYSIGPACSKKLMESGIVKERIVEAEKHTYDGLVEAVRCRADEKPMNDI</sequence>
<dbReference type="InterPro" id="IPR036108">
    <property type="entry name" value="4pyrrol_syn_uPrphyn_synt_sf"/>
</dbReference>
<dbReference type="PANTHER" id="PTHR38042:SF1">
    <property type="entry name" value="UROPORPHYRINOGEN-III SYNTHASE, CHLOROPLASTIC"/>
    <property type="match status" value="1"/>
</dbReference>
<keyword evidence="5 9" id="KW-0627">Porphyrin biosynthesis</keyword>
<dbReference type="GO" id="GO:0004852">
    <property type="term" value="F:uroporphyrinogen-III synthase activity"/>
    <property type="evidence" value="ECO:0007669"/>
    <property type="project" value="UniProtKB-UniRule"/>
</dbReference>